<evidence type="ECO:0000313" key="3">
    <source>
        <dbReference type="Proteomes" id="UP000516018"/>
    </source>
</evidence>
<accession>A0A7H0FX82</accession>
<protein>
    <submittedName>
        <fullName evidence="2">Uncharacterized protein</fullName>
    </submittedName>
</protein>
<keyword evidence="1" id="KW-0472">Membrane</keyword>
<evidence type="ECO:0000256" key="1">
    <source>
        <dbReference type="SAM" id="Phobius"/>
    </source>
</evidence>
<keyword evidence="1" id="KW-0812">Transmembrane</keyword>
<dbReference type="AlphaFoldDB" id="A0A7H0FX82"/>
<dbReference type="RefSeq" id="WP_187712088.1">
    <property type="nucleotide sequence ID" value="NZ_CP060820.1"/>
</dbReference>
<sequence length="143" mass="15919">MEIHRADKAYRRRASWFLAAIAILCGVLLWQLQAWLAHVTQQLGGSDPATVRLWVRSLLFGLGIALAVPAVGLGLTLRKLGYASRIEGRFPPAEFKTVRDVRILRDSAGLSWARRVELAGSGMLLLAGVLVCWAAWAWWHFRG</sequence>
<feature type="transmembrane region" description="Helical" evidence="1">
    <location>
        <begin position="118"/>
        <end position="139"/>
    </location>
</feature>
<dbReference type="EMBL" id="CP060820">
    <property type="protein sequence ID" value="QNP40648.1"/>
    <property type="molecule type" value="Genomic_DNA"/>
</dbReference>
<keyword evidence="3" id="KW-1185">Reference proteome</keyword>
<proteinExistence type="predicted"/>
<dbReference type="KEGG" id="lsx:H8B22_14500"/>
<reference evidence="2 3" key="1">
    <citation type="submission" date="2020-08" db="EMBL/GenBank/DDBJ databases">
        <title>Lysobacter sp. II4 sp. nov., isolated from soil.</title>
        <authorList>
            <person name="Woo C.Y."/>
            <person name="Kim J."/>
        </authorList>
    </citation>
    <scope>NUCLEOTIDE SEQUENCE [LARGE SCALE GENOMIC DNA]</scope>
    <source>
        <strain evidence="2 3">II4</strain>
    </source>
</reference>
<keyword evidence="1" id="KW-1133">Transmembrane helix</keyword>
<evidence type="ECO:0000313" key="2">
    <source>
        <dbReference type="EMBL" id="QNP40648.1"/>
    </source>
</evidence>
<dbReference type="Proteomes" id="UP000516018">
    <property type="component" value="Chromosome"/>
</dbReference>
<gene>
    <name evidence="2" type="ORF">H8B22_14500</name>
</gene>
<organism evidence="2 3">
    <name type="scientific">Agrilutibacter terrestris</name>
    <dbReference type="NCBI Taxonomy" id="2865112"/>
    <lineage>
        <taxon>Bacteria</taxon>
        <taxon>Pseudomonadati</taxon>
        <taxon>Pseudomonadota</taxon>
        <taxon>Gammaproteobacteria</taxon>
        <taxon>Lysobacterales</taxon>
        <taxon>Lysobacteraceae</taxon>
        <taxon>Agrilutibacter</taxon>
    </lineage>
</organism>
<feature type="transmembrane region" description="Helical" evidence="1">
    <location>
        <begin position="14"/>
        <end position="33"/>
    </location>
</feature>
<feature type="transmembrane region" description="Helical" evidence="1">
    <location>
        <begin position="53"/>
        <end position="77"/>
    </location>
</feature>
<name>A0A7H0FX82_9GAMM</name>